<keyword evidence="2" id="KW-1185">Reference proteome</keyword>
<dbReference type="InterPro" id="IPR003748">
    <property type="entry name" value="DUF169"/>
</dbReference>
<dbReference type="Proteomes" id="UP000184196">
    <property type="component" value="Unassembled WGS sequence"/>
</dbReference>
<dbReference type="RefSeq" id="WP_242655861.1">
    <property type="nucleotide sequence ID" value="NZ_FQUW01000011.1"/>
</dbReference>
<protein>
    <submittedName>
        <fullName evidence="1">Uncharacterized conserved protein, DUF169 family</fullName>
    </submittedName>
</protein>
<reference evidence="2" key="1">
    <citation type="submission" date="2016-11" db="EMBL/GenBank/DDBJ databases">
        <authorList>
            <person name="Varghese N."/>
            <person name="Submissions S."/>
        </authorList>
    </citation>
    <scope>NUCLEOTIDE SEQUENCE [LARGE SCALE GENOMIC DNA]</scope>
    <source>
        <strain evidence="2">DSM 11792</strain>
    </source>
</reference>
<sequence>MEATATKQSMTGTAKMNYAIAQEMFERLLKLDYHPVAIKFFKSAGEAGKVRADKKIAARFTFCQYVAASRMAGYVLKGTNENILCENCLTTFGFTEPSDEEARGHMKYVVDFEKAKYVVATKPRLPLGLITGFMTAPLAKTPVEPDVVIFVCNPLQAYHILNDYIAAFAVHPLQFNHTVNSAVCGGTVWTYLNHKPNMNTMCAGSYTSGKTEKGEVNVFIPGDQILDVAKQLVLRTEVYNGASLLYSGTEWPGLDVCKKCPMIRFKDGE</sequence>
<dbReference type="PANTHER" id="PTHR37954:SF3">
    <property type="entry name" value="DUF169 DOMAIN-CONTAINING PROTEIN"/>
    <property type="match status" value="1"/>
</dbReference>
<accession>A0A1M4XIV3</accession>
<gene>
    <name evidence="1" type="ORF">SAMN02745218_01119</name>
</gene>
<proteinExistence type="predicted"/>
<evidence type="ECO:0000313" key="1">
    <source>
        <dbReference type="EMBL" id="SHE93587.1"/>
    </source>
</evidence>
<evidence type="ECO:0000313" key="2">
    <source>
        <dbReference type="Proteomes" id="UP000184196"/>
    </source>
</evidence>
<organism evidence="1 2">
    <name type="scientific">Desulfofundulus australicus DSM 11792</name>
    <dbReference type="NCBI Taxonomy" id="1121425"/>
    <lineage>
        <taxon>Bacteria</taxon>
        <taxon>Bacillati</taxon>
        <taxon>Bacillota</taxon>
        <taxon>Clostridia</taxon>
        <taxon>Eubacteriales</taxon>
        <taxon>Peptococcaceae</taxon>
        <taxon>Desulfofundulus</taxon>
    </lineage>
</organism>
<dbReference type="Pfam" id="PF02596">
    <property type="entry name" value="DUF169"/>
    <property type="match status" value="1"/>
</dbReference>
<dbReference type="EMBL" id="FQUW01000011">
    <property type="protein sequence ID" value="SHE93587.1"/>
    <property type="molecule type" value="Genomic_DNA"/>
</dbReference>
<name>A0A1M4XIV3_9FIRM</name>
<dbReference type="AlphaFoldDB" id="A0A1M4XIV3"/>
<dbReference type="PANTHER" id="PTHR37954">
    <property type="entry name" value="BLL4979 PROTEIN"/>
    <property type="match status" value="1"/>
</dbReference>